<feature type="domain" description="C2" evidence="8">
    <location>
        <begin position="999"/>
        <end position="1126"/>
    </location>
</feature>
<sequence>MDEESMWKQFYEKVKEQQDSKKTMDVLDVRVQELDGGFFEKFGTLLKEQTEEQELREKSPEIIEDANGEAEGVEGEGEGEVEGEGEGDAEGENGVAHEDGETLPVPEDSDSEPELADKTDLISVAMGWNIEELYLEVLYEILHIVGCDASAAEERAALFTYLQEAFKLDDDRHNELLERAKAKEAPNILLNVEVIEAKELKSKDANGLSDPFCTLYLTSANTHRYNTSVKSGTLCPTWEEHFSLPVENPSEDVLCVEVWDFDPAETVREKMMKIGGVKGVKGLRKLMKEIAVTASTGKHDNEFVGSALLPLRNIPAPGQTVWCTLERKGKAKKQGLVKLKLAFSSEKNSQVAFQEHRHLLRLLLLHHLETSKVEPYHWQGNFSSAAQTILTQHLVQCGLSQTEIILAKWVEYSSVHLDHHLSFKVFPILLENLLKPLNNKLLCDENEKLFWESTKKMMPSCLNAIRKIRKLTPSDKNTINQLTSLLSVLSKLRCLTPPEDFELFPTALYGWLPPDEDSANCDIDTITRHAIVQGAQDWYDHIIENNIISDSESSEETRLNHLIKIVQLVRADLQKATEFHDKIFQESMQIPYAQILYSIYEVKVSELVEPVVEDVCRSLKPLKFTSEISSEVNENDPLTMGTKLFELYLILQRFSVLGTGLSPSDTTKYKITEFHRWFHRGVAQWLDIALWKALQRINKAVELDELVPVSSSVKYSSSAVDTLAIFYQIKIFWQQLSWPDVEGSYTFVAKIIDDICRCSVFYADKMSERVEGLGESENVFEKRFEVTKEWCLAINNIDYVRQSILPFVGELGMDDIVNELANFRSSTAAEHCRQTLQLVIDNTVETVGNKIVDLLETVAQKMTPAINRFLLEGAELLHQDNNHVDRLMKYLDDNLIILHSDLNSENFGRILSLIWENLSKILCKAVENSLEQRRPPSYFTNLQETLKILVGFFRQGEEHSSACNTEALHEIEDLLSLHSMETWQLIHRFHLERLAEQKAMETACWGLITIKAQFVEDLLRIQILNARNLHPKDSNGSCDPYVKVYLLPTEKFIGAPKPRTKTHKKNLFPLFDETFTLALTNNQRQVEDGMILFTIKDQDFLSNEFVAEAYIPFADIPQTEMTTGLEELEQIHLKLNKPKNLNSRISKALDHRQGDRLAKDFMKKQRSKVSH</sequence>
<proteinExistence type="inferred from homology"/>
<dbReference type="GO" id="GO:0006887">
    <property type="term" value="P:exocytosis"/>
    <property type="evidence" value="ECO:0007669"/>
    <property type="project" value="UniProtKB-KW"/>
</dbReference>
<evidence type="ECO:0000313" key="11">
    <source>
        <dbReference type="EMBL" id="KAK7866888.1"/>
    </source>
</evidence>
<organism evidence="11 12">
    <name type="scientific">Gryllus longicercus</name>
    <dbReference type="NCBI Taxonomy" id="2509291"/>
    <lineage>
        <taxon>Eukaryota</taxon>
        <taxon>Metazoa</taxon>
        <taxon>Ecdysozoa</taxon>
        <taxon>Arthropoda</taxon>
        <taxon>Hexapoda</taxon>
        <taxon>Insecta</taxon>
        <taxon>Pterygota</taxon>
        <taxon>Neoptera</taxon>
        <taxon>Polyneoptera</taxon>
        <taxon>Orthoptera</taxon>
        <taxon>Ensifera</taxon>
        <taxon>Gryllidea</taxon>
        <taxon>Grylloidea</taxon>
        <taxon>Gryllidae</taxon>
        <taxon>Gryllinae</taxon>
        <taxon>Gryllus</taxon>
    </lineage>
</organism>
<evidence type="ECO:0000256" key="1">
    <source>
        <dbReference type="ARBA" id="ARBA00004496"/>
    </source>
</evidence>
<evidence type="ECO:0000256" key="2">
    <source>
        <dbReference type="ARBA" id="ARBA00004603"/>
    </source>
</evidence>
<dbReference type="Proteomes" id="UP001378592">
    <property type="component" value="Unassembled WGS sequence"/>
</dbReference>
<feature type="domain" description="C2" evidence="8">
    <location>
        <begin position="169"/>
        <end position="296"/>
    </location>
</feature>
<evidence type="ECO:0000256" key="7">
    <source>
        <dbReference type="SAM" id="MobiDB-lite"/>
    </source>
</evidence>
<evidence type="ECO:0000256" key="3">
    <source>
        <dbReference type="ARBA" id="ARBA00005823"/>
    </source>
</evidence>
<dbReference type="InterPro" id="IPR000008">
    <property type="entry name" value="C2_dom"/>
</dbReference>
<evidence type="ECO:0000259" key="10">
    <source>
        <dbReference type="PROSITE" id="PS51259"/>
    </source>
</evidence>
<name>A0AAN9VMU9_9ORTH</name>
<evidence type="ECO:0000256" key="4">
    <source>
        <dbReference type="ARBA" id="ARBA00022483"/>
    </source>
</evidence>
<dbReference type="AlphaFoldDB" id="A0AAN9VMU9"/>
<comment type="similarity">
    <text evidence="3">Belongs to the unc-13 family.</text>
</comment>
<keyword evidence="4" id="KW-0268">Exocytosis</keyword>
<evidence type="ECO:0000259" key="9">
    <source>
        <dbReference type="PROSITE" id="PS51258"/>
    </source>
</evidence>
<evidence type="ECO:0000256" key="5">
    <source>
        <dbReference type="ARBA" id="ARBA00022490"/>
    </source>
</evidence>
<gene>
    <name evidence="11" type="ORF">R5R35_006049</name>
</gene>
<dbReference type="InterPro" id="IPR014772">
    <property type="entry name" value="Munc13_dom-2"/>
</dbReference>
<dbReference type="InterPro" id="IPR035892">
    <property type="entry name" value="C2_domain_sf"/>
</dbReference>
<evidence type="ECO:0000259" key="8">
    <source>
        <dbReference type="PROSITE" id="PS50004"/>
    </source>
</evidence>
<dbReference type="Gene3D" id="2.60.40.150">
    <property type="entry name" value="C2 domain"/>
    <property type="match status" value="2"/>
</dbReference>
<dbReference type="InterPro" id="IPR014770">
    <property type="entry name" value="Munc13_1"/>
</dbReference>
<dbReference type="EMBL" id="JAZDUA010000134">
    <property type="protein sequence ID" value="KAK7866888.1"/>
    <property type="molecule type" value="Genomic_DNA"/>
</dbReference>
<keyword evidence="6" id="KW-0967">Endosome</keyword>
<dbReference type="SMART" id="SM00239">
    <property type="entry name" value="C2"/>
    <property type="match status" value="2"/>
</dbReference>
<feature type="compositionally biased region" description="Basic and acidic residues" evidence="7">
    <location>
        <begin position="49"/>
        <end position="61"/>
    </location>
</feature>
<dbReference type="InterPro" id="IPR052095">
    <property type="entry name" value="UNC-13_domain"/>
</dbReference>
<evidence type="ECO:0008006" key="13">
    <source>
        <dbReference type="Google" id="ProtNLM"/>
    </source>
</evidence>
<feature type="domain" description="MHD2" evidence="10">
    <location>
        <begin position="881"/>
        <end position="989"/>
    </location>
</feature>
<dbReference type="PANTHER" id="PTHR45999:SF2">
    <property type="entry name" value="PROTEIN UNC-13 HOMOLOG 4B"/>
    <property type="match status" value="1"/>
</dbReference>
<evidence type="ECO:0000313" key="12">
    <source>
        <dbReference type="Proteomes" id="UP001378592"/>
    </source>
</evidence>
<dbReference type="Gene3D" id="1.10.357.50">
    <property type="match status" value="1"/>
</dbReference>
<dbReference type="GO" id="GO:0005770">
    <property type="term" value="C:late endosome"/>
    <property type="evidence" value="ECO:0007669"/>
    <property type="project" value="UniProtKB-SubCell"/>
</dbReference>
<keyword evidence="12" id="KW-1185">Reference proteome</keyword>
<feature type="compositionally biased region" description="Acidic residues" evidence="7">
    <location>
        <begin position="62"/>
        <end position="91"/>
    </location>
</feature>
<dbReference type="SUPFAM" id="SSF49562">
    <property type="entry name" value="C2 domain (Calcium/lipid-binding domain, CaLB)"/>
    <property type="match status" value="2"/>
</dbReference>
<dbReference type="GO" id="GO:0099503">
    <property type="term" value="C:secretory vesicle"/>
    <property type="evidence" value="ECO:0007669"/>
    <property type="project" value="TreeGrafter"/>
</dbReference>
<feature type="domain" description="MHD1" evidence="9">
    <location>
        <begin position="645"/>
        <end position="766"/>
    </location>
</feature>
<dbReference type="CDD" id="cd04009">
    <property type="entry name" value="C2B_Munc13-like"/>
    <property type="match status" value="1"/>
</dbReference>
<evidence type="ECO:0000256" key="6">
    <source>
        <dbReference type="ARBA" id="ARBA00022753"/>
    </source>
</evidence>
<dbReference type="Pfam" id="PF00168">
    <property type="entry name" value="C2"/>
    <property type="match status" value="2"/>
</dbReference>
<accession>A0AAN9VMU9</accession>
<comment type="subcellular location">
    <subcellularLocation>
        <location evidence="1">Cytoplasm</location>
    </subcellularLocation>
    <subcellularLocation>
        <location evidence="2">Late endosome</location>
    </subcellularLocation>
</comment>
<comment type="caution">
    <text evidence="11">The sequence shown here is derived from an EMBL/GenBank/DDBJ whole genome shotgun (WGS) entry which is preliminary data.</text>
</comment>
<dbReference type="PROSITE" id="PS51259">
    <property type="entry name" value="MHD2"/>
    <property type="match status" value="1"/>
</dbReference>
<feature type="region of interest" description="Disordered" evidence="7">
    <location>
        <begin position="49"/>
        <end position="115"/>
    </location>
</feature>
<protein>
    <recommendedName>
        <fullName evidence="13">Munc13-4</fullName>
    </recommendedName>
</protein>
<dbReference type="PROSITE" id="PS50004">
    <property type="entry name" value="C2"/>
    <property type="match status" value="2"/>
</dbReference>
<dbReference type="PANTHER" id="PTHR45999">
    <property type="entry name" value="UNC-13-4A, ISOFORM B"/>
    <property type="match status" value="1"/>
</dbReference>
<keyword evidence="5" id="KW-0963">Cytoplasm</keyword>
<dbReference type="PROSITE" id="PS51258">
    <property type="entry name" value="MHD1"/>
    <property type="match status" value="1"/>
</dbReference>
<reference evidence="11 12" key="1">
    <citation type="submission" date="2024-03" db="EMBL/GenBank/DDBJ databases">
        <title>The genome assembly and annotation of the cricket Gryllus longicercus Weissman &amp; Gray.</title>
        <authorList>
            <person name="Szrajer S."/>
            <person name="Gray D."/>
            <person name="Ylla G."/>
        </authorList>
    </citation>
    <scope>NUCLEOTIDE SEQUENCE [LARGE SCALE GENOMIC DNA]</scope>
    <source>
        <strain evidence="11">DAG 2021-001</strain>
        <tissue evidence="11">Whole body minus gut</tissue>
    </source>
</reference>